<dbReference type="Proteomes" id="UP001596548">
    <property type="component" value="Unassembled WGS sequence"/>
</dbReference>
<gene>
    <name evidence="2" type="ORF">ACFQS1_03745</name>
</gene>
<dbReference type="Pfam" id="PF01869">
    <property type="entry name" value="BcrAD_BadFG"/>
    <property type="match status" value="1"/>
</dbReference>
<reference evidence="3" key="1">
    <citation type="journal article" date="2019" name="Int. J. Syst. Evol. Microbiol.">
        <title>The Global Catalogue of Microorganisms (GCM) 10K type strain sequencing project: providing services to taxonomists for standard genome sequencing and annotation.</title>
        <authorList>
            <consortium name="The Broad Institute Genomics Platform"/>
            <consortium name="The Broad Institute Genome Sequencing Center for Infectious Disease"/>
            <person name="Wu L."/>
            <person name="Ma J."/>
        </authorList>
    </citation>
    <scope>NUCLEOTIDE SEQUENCE [LARGE SCALE GENOMIC DNA]</scope>
    <source>
        <strain evidence="3">XZYJT-10</strain>
    </source>
</reference>
<proteinExistence type="predicted"/>
<dbReference type="SUPFAM" id="SSF53067">
    <property type="entry name" value="Actin-like ATPase domain"/>
    <property type="match status" value="2"/>
</dbReference>
<organism evidence="2 3">
    <name type="scientific">Paractinoplanes rhizophilus</name>
    <dbReference type="NCBI Taxonomy" id="1416877"/>
    <lineage>
        <taxon>Bacteria</taxon>
        <taxon>Bacillati</taxon>
        <taxon>Actinomycetota</taxon>
        <taxon>Actinomycetes</taxon>
        <taxon>Micromonosporales</taxon>
        <taxon>Micromonosporaceae</taxon>
        <taxon>Paractinoplanes</taxon>
    </lineage>
</organism>
<name>A0ABW2HIL3_9ACTN</name>
<dbReference type="PANTHER" id="PTHR43190">
    <property type="entry name" value="N-ACETYL-D-GLUCOSAMINE KINASE"/>
    <property type="match status" value="1"/>
</dbReference>
<dbReference type="GO" id="GO:0016301">
    <property type="term" value="F:kinase activity"/>
    <property type="evidence" value="ECO:0007669"/>
    <property type="project" value="UniProtKB-KW"/>
</dbReference>
<keyword evidence="2" id="KW-0808">Transferase</keyword>
<dbReference type="InterPro" id="IPR052519">
    <property type="entry name" value="Euk-type_GlcNAc_Kinase"/>
</dbReference>
<dbReference type="EMBL" id="JBHTBJ010000001">
    <property type="protein sequence ID" value="MFC7273087.1"/>
    <property type="molecule type" value="Genomic_DNA"/>
</dbReference>
<protein>
    <submittedName>
        <fullName evidence="2">N-acetylglucosamine kinase</fullName>
    </submittedName>
</protein>
<dbReference type="PANTHER" id="PTHR43190:SF3">
    <property type="entry name" value="N-ACETYL-D-GLUCOSAMINE KINASE"/>
    <property type="match status" value="1"/>
</dbReference>
<dbReference type="InterPro" id="IPR043129">
    <property type="entry name" value="ATPase_NBD"/>
</dbReference>
<keyword evidence="3" id="KW-1185">Reference proteome</keyword>
<dbReference type="InterPro" id="IPR002731">
    <property type="entry name" value="ATPase_BadF"/>
</dbReference>
<dbReference type="RefSeq" id="WP_378964570.1">
    <property type="nucleotide sequence ID" value="NZ_JBHTBJ010000001.1"/>
</dbReference>
<keyword evidence="2" id="KW-0418">Kinase</keyword>
<evidence type="ECO:0000259" key="1">
    <source>
        <dbReference type="Pfam" id="PF01869"/>
    </source>
</evidence>
<sequence length="329" mass="32980">MDELVIGADLGGTSTRLTVATSAGARLATVAGAGGNPTTHGVRRAAAELGATARLALSGLKPGAVRAVVIGVAGRATLDDERAAQAFAGALAAAGVTARPVFVGDAEVAFCSATPHPDGTILLAGTGAMAVRIRDRRTAATADGLGWLLGDEGSAYWIGREAVRAAIAAIGGTGPATALAGAVTARLLAAPPADPAHRLRSGLIRAVAARPPVELAALAPVVVEAEAAGDAVAAAICDDAAARLVRLVGDIRGPRDADPLVLNGSVVREPDAPVGRRVRRLIAERFGGEVLTPADGIAGAAWLAVRSLRPQWPDERLAEVHALLGQESS</sequence>
<evidence type="ECO:0000313" key="2">
    <source>
        <dbReference type="EMBL" id="MFC7273087.1"/>
    </source>
</evidence>
<dbReference type="Gene3D" id="3.30.420.40">
    <property type="match status" value="2"/>
</dbReference>
<comment type="caution">
    <text evidence="2">The sequence shown here is derived from an EMBL/GenBank/DDBJ whole genome shotgun (WGS) entry which is preliminary data.</text>
</comment>
<accession>A0ABW2HIL3</accession>
<evidence type="ECO:0000313" key="3">
    <source>
        <dbReference type="Proteomes" id="UP001596548"/>
    </source>
</evidence>
<feature type="domain" description="ATPase BadF/BadG/BcrA/BcrD type" evidence="1">
    <location>
        <begin position="6"/>
        <end position="304"/>
    </location>
</feature>